<keyword evidence="2" id="KW-1185">Reference proteome</keyword>
<organism evidence="1 2">
    <name type="scientific">Meganyctiphanes norvegica</name>
    <name type="common">Northern krill</name>
    <name type="synonym">Thysanopoda norvegica</name>
    <dbReference type="NCBI Taxonomy" id="48144"/>
    <lineage>
        <taxon>Eukaryota</taxon>
        <taxon>Metazoa</taxon>
        <taxon>Ecdysozoa</taxon>
        <taxon>Arthropoda</taxon>
        <taxon>Crustacea</taxon>
        <taxon>Multicrustacea</taxon>
        <taxon>Malacostraca</taxon>
        <taxon>Eumalacostraca</taxon>
        <taxon>Eucarida</taxon>
        <taxon>Euphausiacea</taxon>
        <taxon>Euphausiidae</taxon>
        <taxon>Meganyctiphanes</taxon>
    </lineage>
</organism>
<reference evidence="1 2" key="1">
    <citation type="submission" date="2024-05" db="EMBL/GenBank/DDBJ databases">
        <authorList>
            <person name="Wallberg A."/>
        </authorList>
    </citation>
    <scope>NUCLEOTIDE SEQUENCE [LARGE SCALE GENOMIC DNA]</scope>
</reference>
<dbReference type="InterPro" id="IPR032675">
    <property type="entry name" value="LRR_dom_sf"/>
</dbReference>
<sequence length="488" mass="55516">MPANIPLDTLCNCAFKQVWQWLYNLINRHPGFRNTQRYYLIENLLMKFRDQLLRFTFKEKAEEVSTLDKCSFIKLLADDKTKVLDFTNSAKWLFEDVMSLYYALEFANVVNLYRFGVRCSVTLTESEFAQSINVNASFYDTLRSMVQLTSLTLTGIANGTILKILARNCEQLKYLNVQDSKSICDNCVVKLILTESIDIDMYSVDDLLNMKVASTPCTSKLTHVGLSGTSVTLKSAVILLQYIPNLLSFEGQVNEGSTFEAISIMAKNCSYDESFVLKLTHLCDSQLPPEKASLISRVCPDLMYVDISASWINSLYNLQTISHLSLDVDFGHYINDIYNYLYGYGEYLTTLNLKKSNSSPLDLEWLINFTPNLEHLNAYLECSNTDLNAYWVKLKTASIVIKSAECFIVFCKFAPLIEELDLKFKTKVSYDDDDWHSINDTLVVSVLVDGGLLKLKKLIIGECDLGIDSVEYIMSHCYNLAYIGNLGW</sequence>
<gene>
    <name evidence="1" type="ORF">MNOR_LOCUS4778</name>
</gene>
<proteinExistence type="predicted"/>
<dbReference type="SUPFAM" id="SSF52047">
    <property type="entry name" value="RNI-like"/>
    <property type="match status" value="1"/>
</dbReference>
<evidence type="ECO:0000313" key="2">
    <source>
        <dbReference type="Proteomes" id="UP001497623"/>
    </source>
</evidence>
<name>A0AAV2PVJ6_MEGNR</name>
<accession>A0AAV2PVJ6</accession>
<dbReference type="AlphaFoldDB" id="A0AAV2PVJ6"/>
<protein>
    <submittedName>
        <fullName evidence="1">Uncharacterized protein</fullName>
    </submittedName>
</protein>
<dbReference type="EMBL" id="CAXKWB010001780">
    <property type="protein sequence ID" value="CAL4065450.1"/>
    <property type="molecule type" value="Genomic_DNA"/>
</dbReference>
<evidence type="ECO:0000313" key="1">
    <source>
        <dbReference type="EMBL" id="CAL4065450.1"/>
    </source>
</evidence>
<dbReference type="Gene3D" id="3.80.10.10">
    <property type="entry name" value="Ribonuclease Inhibitor"/>
    <property type="match status" value="1"/>
</dbReference>
<comment type="caution">
    <text evidence="1">The sequence shown here is derived from an EMBL/GenBank/DDBJ whole genome shotgun (WGS) entry which is preliminary data.</text>
</comment>
<dbReference type="Proteomes" id="UP001497623">
    <property type="component" value="Unassembled WGS sequence"/>
</dbReference>